<proteinExistence type="predicted"/>
<feature type="compositionally biased region" description="Low complexity" evidence="1">
    <location>
        <begin position="15"/>
        <end position="26"/>
    </location>
</feature>
<dbReference type="AlphaFoldDB" id="A0A9E7GMP1"/>
<evidence type="ECO:0000256" key="1">
    <source>
        <dbReference type="SAM" id="MobiDB-lite"/>
    </source>
</evidence>
<accession>A0A9E7GMP1</accession>
<organism evidence="2 3">
    <name type="scientific">Musa troglodytarum</name>
    <name type="common">fe'i banana</name>
    <dbReference type="NCBI Taxonomy" id="320322"/>
    <lineage>
        <taxon>Eukaryota</taxon>
        <taxon>Viridiplantae</taxon>
        <taxon>Streptophyta</taxon>
        <taxon>Embryophyta</taxon>
        <taxon>Tracheophyta</taxon>
        <taxon>Spermatophyta</taxon>
        <taxon>Magnoliopsida</taxon>
        <taxon>Liliopsida</taxon>
        <taxon>Zingiberales</taxon>
        <taxon>Musaceae</taxon>
        <taxon>Musa</taxon>
    </lineage>
</organism>
<evidence type="ECO:0000313" key="3">
    <source>
        <dbReference type="Proteomes" id="UP001055439"/>
    </source>
</evidence>
<evidence type="ECO:0000313" key="2">
    <source>
        <dbReference type="EMBL" id="URE15838.1"/>
    </source>
</evidence>
<feature type="region of interest" description="Disordered" evidence="1">
    <location>
        <begin position="1"/>
        <end position="31"/>
    </location>
</feature>
<protein>
    <submittedName>
        <fullName evidence="2">Uncharacterized protein</fullName>
    </submittedName>
</protein>
<reference evidence="2" key="1">
    <citation type="submission" date="2022-05" db="EMBL/GenBank/DDBJ databases">
        <title>The Musa troglodytarum L. genome provides insights into the mechanism of non-climacteric behaviour and enrichment of carotenoids.</title>
        <authorList>
            <person name="Wang J."/>
        </authorList>
    </citation>
    <scope>NUCLEOTIDE SEQUENCE</scope>
    <source>
        <tissue evidence="2">Leaf</tissue>
    </source>
</reference>
<dbReference type="EMBL" id="CP097509">
    <property type="protein sequence ID" value="URE15838.1"/>
    <property type="molecule type" value="Genomic_DNA"/>
</dbReference>
<gene>
    <name evidence="2" type="ORF">MUK42_27559</name>
</gene>
<keyword evidence="3" id="KW-1185">Reference proteome</keyword>
<feature type="compositionally biased region" description="Basic residues" evidence="1">
    <location>
        <begin position="1"/>
        <end position="12"/>
    </location>
</feature>
<dbReference type="Proteomes" id="UP001055439">
    <property type="component" value="Chromosome 7"/>
</dbReference>
<name>A0A9E7GMP1_9LILI</name>
<sequence length="74" mass="8197">MIPSASRRRLHRPATSTPPTSSRPPTGLADRLGLKDSLCLEQQGLTSHFSVLVQRLRLNLRANRELPSGLVVLR</sequence>